<gene>
    <name evidence="4" type="ORF">UFOPK1493_02562</name>
</gene>
<name>A0A6J6EDQ7_9ZZZZ</name>
<dbReference type="InterPro" id="IPR015797">
    <property type="entry name" value="NUDIX_hydrolase-like_dom_sf"/>
</dbReference>
<organism evidence="4">
    <name type="scientific">freshwater metagenome</name>
    <dbReference type="NCBI Taxonomy" id="449393"/>
    <lineage>
        <taxon>unclassified sequences</taxon>
        <taxon>metagenomes</taxon>
        <taxon>ecological metagenomes</taxon>
    </lineage>
</organism>
<dbReference type="EMBL" id="CAEZSR010000109">
    <property type="protein sequence ID" value="CAB4573569.1"/>
    <property type="molecule type" value="Genomic_DNA"/>
</dbReference>
<evidence type="ECO:0000256" key="2">
    <source>
        <dbReference type="ARBA" id="ARBA00022801"/>
    </source>
</evidence>
<dbReference type="AlphaFoldDB" id="A0A6J6EDQ7"/>
<dbReference type="InterPro" id="IPR020084">
    <property type="entry name" value="NUDIX_hydrolase_CS"/>
</dbReference>
<evidence type="ECO:0000256" key="1">
    <source>
        <dbReference type="ARBA" id="ARBA00001946"/>
    </source>
</evidence>
<feature type="domain" description="Nudix hydrolase" evidence="3">
    <location>
        <begin position="1"/>
        <end position="131"/>
    </location>
</feature>
<evidence type="ECO:0000313" key="4">
    <source>
        <dbReference type="EMBL" id="CAB4573569.1"/>
    </source>
</evidence>
<dbReference type="PRINTS" id="PR00502">
    <property type="entry name" value="NUDIXFAMILY"/>
</dbReference>
<dbReference type="CDD" id="cd02883">
    <property type="entry name" value="NUDIX_Hydrolase"/>
    <property type="match status" value="1"/>
</dbReference>
<dbReference type="Gene3D" id="3.90.79.10">
    <property type="entry name" value="Nucleoside Triphosphate Pyrophosphohydrolase"/>
    <property type="match status" value="1"/>
</dbReference>
<evidence type="ECO:0000259" key="3">
    <source>
        <dbReference type="PROSITE" id="PS51462"/>
    </source>
</evidence>
<dbReference type="PROSITE" id="PS00893">
    <property type="entry name" value="NUDIX_BOX"/>
    <property type="match status" value="1"/>
</dbReference>
<dbReference type="PANTHER" id="PTHR43046:SF14">
    <property type="entry name" value="MUTT_NUDIX FAMILY PROTEIN"/>
    <property type="match status" value="1"/>
</dbReference>
<dbReference type="InterPro" id="IPR020476">
    <property type="entry name" value="Nudix_hydrolase"/>
</dbReference>
<proteinExistence type="predicted"/>
<protein>
    <submittedName>
        <fullName evidence="4">Unannotated protein</fullName>
    </submittedName>
</protein>
<dbReference type="SUPFAM" id="SSF55811">
    <property type="entry name" value="Nudix"/>
    <property type="match status" value="1"/>
</dbReference>
<keyword evidence="2" id="KW-0378">Hydrolase</keyword>
<comment type="cofactor">
    <cofactor evidence="1">
        <name>Mg(2+)</name>
        <dbReference type="ChEBI" id="CHEBI:18420"/>
    </cofactor>
</comment>
<dbReference type="InterPro" id="IPR000086">
    <property type="entry name" value="NUDIX_hydrolase_dom"/>
</dbReference>
<accession>A0A6J6EDQ7</accession>
<dbReference type="PROSITE" id="PS51462">
    <property type="entry name" value="NUDIX"/>
    <property type="match status" value="1"/>
</dbReference>
<dbReference type="GO" id="GO:0016787">
    <property type="term" value="F:hydrolase activity"/>
    <property type="evidence" value="ECO:0007669"/>
    <property type="project" value="UniProtKB-KW"/>
</dbReference>
<dbReference type="PANTHER" id="PTHR43046">
    <property type="entry name" value="GDP-MANNOSE MANNOSYL HYDROLASE"/>
    <property type="match status" value="1"/>
</dbReference>
<dbReference type="Pfam" id="PF00293">
    <property type="entry name" value="NUDIX"/>
    <property type="match status" value="1"/>
</dbReference>
<reference evidence="4" key="1">
    <citation type="submission" date="2020-05" db="EMBL/GenBank/DDBJ databases">
        <authorList>
            <person name="Chiriac C."/>
            <person name="Salcher M."/>
            <person name="Ghai R."/>
            <person name="Kavagutti S V."/>
        </authorList>
    </citation>
    <scope>NUCLEOTIDE SEQUENCE</scope>
</reference>
<sequence length="180" mass="19864">MRRWQVGGALIRRDGGLLLVANRRRDRSVDWTPPGGVIDPGETVTEGLVREVREETGLEVHTLVRCAYRVEVEAPDLDWILHVEAWEVEAAGDVCIADPDGIVEHCRCVPFAEVPELLTASPAWIQVPIGHWLGLVPAAPADGAVTRSPEGSNESSHVSPSFRFRLYGTDRRSTRVERIG</sequence>